<evidence type="ECO:0000256" key="1">
    <source>
        <dbReference type="ARBA" id="ARBA00022598"/>
    </source>
</evidence>
<dbReference type="STRING" id="131310.A0A0N5A4E1"/>
<dbReference type="GO" id="GO:0006428">
    <property type="term" value="P:isoleucyl-tRNA aminoacylation"/>
    <property type="evidence" value="ECO:0007669"/>
    <property type="project" value="InterPro"/>
</dbReference>
<reference evidence="9" key="1">
    <citation type="submission" date="2017-02" db="UniProtKB">
        <authorList>
            <consortium name="WormBaseParasite"/>
        </authorList>
    </citation>
    <scope>IDENTIFICATION</scope>
</reference>
<dbReference type="WBParaSite" id="PTRK_0001649700.1">
    <property type="protein sequence ID" value="PTRK_0001649700.1"/>
    <property type="gene ID" value="PTRK_0001649700"/>
</dbReference>
<dbReference type="Proteomes" id="UP000038045">
    <property type="component" value="Unplaced"/>
</dbReference>
<protein>
    <recommendedName>
        <fullName evidence="6">Isoleucyl-tRNA synthetase</fullName>
    </recommendedName>
</protein>
<dbReference type="PANTHER" id="PTHR42765:SF1">
    <property type="entry name" value="ISOLEUCINE--TRNA LIGASE, MITOCHONDRIAL"/>
    <property type="match status" value="1"/>
</dbReference>
<sequence>MVEGRPDWLISRQRAWGTPLAMFVDKQTGQPLHDPEVDARIVKAVAEGGADVWFSAPDADFLGAHDPERFEKVTDILDVWFDSGSTHAFTLDPRTADSGYTGDRPSHWPADLYLEGSDQHRGWFHSSLLESCGTRGRAPYNAVLTHGFTMDEHGKKMSKSLGNTVDPQDVIKESGADILRLW</sequence>
<dbReference type="Gene3D" id="3.40.50.620">
    <property type="entry name" value="HUPs"/>
    <property type="match status" value="1"/>
</dbReference>
<keyword evidence="8" id="KW-1185">Reference proteome</keyword>
<keyword evidence="2" id="KW-0547">Nucleotide-binding</keyword>
<evidence type="ECO:0000256" key="2">
    <source>
        <dbReference type="ARBA" id="ARBA00022741"/>
    </source>
</evidence>
<evidence type="ECO:0000313" key="8">
    <source>
        <dbReference type="Proteomes" id="UP000038045"/>
    </source>
</evidence>
<dbReference type="InterPro" id="IPR002301">
    <property type="entry name" value="Ile-tRNA-ligase"/>
</dbReference>
<keyword evidence="1" id="KW-0436">Ligase</keyword>
<evidence type="ECO:0000256" key="4">
    <source>
        <dbReference type="ARBA" id="ARBA00022917"/>
    </source>
</evidence>
<organism evidence="8 9">
    <name type="scientific">Parastrongyloides trichosuri</name>
    <name type="common">Possum-specific nematode worm</name>
    <dbReference type="NCBI Taxonomy" id="131310"/>
    <lineage>
        <taxon>Eukaryota</taxon>
        <taxon>Metazoa</taxon>
        <taxon>Ecdysozoa</taxon>
        <taxon>Nematoda</taxon>
        <taxon>Chromadorea</taxon>
        <taxon>Rhabditida</taxon>
        <taxon>Tylenchina</taxon>
        <taxon>Panagrolaimomorpha</taxon>
        <taxon>Strongyloidoidea</taxon>
        <taxon>Strongyloididae</taxon>
        <taxon>Parastrongyloides</taxon>
    </lineage>
</organism>
<evidence type="ECO:0000256" key="6">
    <source>
        <dbReference type="ARBA" id="ARBA00032665"/>
    </source>
</evidence>
<dbReference type="InterPro" id="IPR002300">
    <property type="entry name" value="aa-tRNA-synth_Ia"/>
</dbReference>
<dbReference type="GO" id="GO:0004822">
    <property type="term" value="F:isoleucine-tRNA ligase activity"/>
    <property type="evidence" value="ECO:0007669"/>
    <property type="project" value="InterPro"/>
</dbReference>
<dbReference type="AlphaFoldDB" id="A0A0N5A4E1"/>
<dbReference type="Pfam" id="PF00133">
    <property type="entry name" value="tRNA-synt_1"/>
    <property type="match status" value="1"/>
</dbReference>
<dbReference type="PANTHER" id="PTHR42765">
    <property type="entry name" value="SOLEUCYL-TRNA SYNTHETASE"/>
    <property type="match status" value="1"/>
</dbReference>
<keyword evidence="4" id="KW-0648">Protein biosynthesis</keyword>
<dbReference type="InterPro" id="IPR014729">
    <property type="entry name" value="Rossmann-like_a/b/a_fold"/>
</dbReference>
<dbReference type="GO" id="GO:0005829">
    <property type="term" value="C:cytosol"/>
    <property type="evidence" value="ECO:0007669"/>
    <property type="project" value="TreeGrafter"/>
</dbReference>
<evidence type="ECO:0000256" key="5">
    <source>
        <dbReference type="ARBA" id="ARBA00023146"/>
    </source>
</evidence>
<evidence type="ECO:0000259" key="7">
    <source>
        <dbReference type="Pfam" id="PF00133"/>
    </source>
</evidence>
<keyword evidence="5" id="KW-0030">Aminoacyl-tRNA synthetase</keyword>
<keyword evidence="3" id="KW-0067">ATP-binding</keyword>
<proteinExistence type="predicted"/>
<evidence type="ECO:0000256" key="3">
    <source>
        <dbReference type="ARBA" id="ARBA00022840"/>
    </source>
</evidence>
<dbReference type="GO" id="GO:0005524">
    <property type="term" value="F:ATP binding"/>
    <property type="evidence" value="ECO:0007669"/>
    <property type="project" value="UniProtKB-KW"/>
</dbReference>
<evidence type="ECO:0000313" key="9">
    <source>
        <dbReference type="WBParaSite" id="PTRK_0001649700.1"/>
    </source>
</evidence>
<name>A0A0N5A4E1_PARTI</name>
<dbReference type="SUPFAM" id="SSF52374">
    <property type="entry name" value="Nucleotidylyl transferase"/>
    <property type="match status" value="1"/>
</dbReference>
<dbReference type="PRINTS" id="PR00984">
    <property type="entry name" value="TRNASYNTHILE"/>
</dbReference>
<accession>A0A0N5A4E1</accession>
<dbReference type="InterPro" id="IPR050081">
    <property type="entry name" value="Ile-tRNA_ligase"/>
</dbReference>
<feature type="domain" description="Aminoacyl-tRNA synthetase class Ia" evidence="7">
    <location>
        <begin position="1"/>
        <end position="182"/>
    </location>
</feature>